<dbReference type="PATRIC" id="fig|930944.6.peg.959"/>
<dbReference type="Proteomes" id="UP000008084">
    <property type="component" value="Chromosome"/>
</dbReference>
<evidence type="ECO:0000256" key="1">
    <source>
        <dbReference type="RuleBase" id="RU004003"/>
    </source>
</evidence>
<dbReference type="AlphaFoldDB" id="A0A0H3NQ39"/>
<dbReference type="GeneID" id="31409074"/>
<evidence type="ECO:0000259" key="2">
    <source>
        <dbReference type="Pfam" id="PF00263"/>
    </source>
</evidence>
<dbReference type="EMBL" id="FR729477">
    <property type="protein sequence ID" value="CBY27210.1"/>
    <property type="molecule type" value="Genomic_DNA"/>
</dbReference>
<dbReference type="KEGG" id="yey:Y11_09711"/>
<dbReference type="PANTHER" id="PTHR30332">
    <property type="entry name" value="PROBABLE GENERAL SECRETION PATHWAY PROTEIN D"/>
    <property type="match status" value="1"/>
</dbReference>
<protein>
    <submittedName>
        <fullName evidence="3">Putative phage-related secreted protein</fullName>
    </submittedName>
</protein>
<dbReference type="Pfam" id="PF00263">
    <property type="entry name" value="Secretin"/>
    <property type="match status" value="1"/>
</dbReference>
<dbReference type="GO" id="GO:0015627">
    <property type="term" value="C:type II protein secretion system complex"/>
    <property type="evidence" value="ECO:0007669"/>
    <property type="project" value="TreeGrafter"/>
</dbReference>
<reference evidence="3 4" key="1">
    <citation type="journal article" date="2011" name="J. Bacteriol.">
        <title>Complete genome sequence of Yersinia enterocolitica subsp. palearctica serogroup O:3.</title>
        <authorList>
            <person name="Batzilla J."/>
            <person name="Hoper D."/>
            <person name="Antonenka U."/>
            <person name="Heesemann J."/>
            <person name="Rakin A."/>
        </authorList>
    </citation>
    <scope>NUCLEOTIDE SEQUENCE [LARGE SCALE GENOMIC DNA]</scope>
    <source>
        <strain evidence="4">DSM 13030 / CIP 106945 / Y11</strain>
    </source>
</reference>
<evidence type="ECO:0000313" key="3">
    <source>
        <dbReference type="EMBL" id="CBY27210.1"/>
    </source>
</evidence>
<accession>A0A0H3NQ39</accession>
<dbReference type="InterPro" id="IPR050810">
    <property type="entry name" value="Bact_Secretion_Sys_Channel"/>
</dbReference>
<dbReference type="RefSeq" id="WP_005165735.1">
    <property type="nucleotide sequence ID" value="NC_017564.1"/>
</dbReference>
<dbReference type="GO" id="GO:0009306">
    <property type="term" value="P:protein secretion"/>
    <property type="evidence" value="ECO:0007669"/>
    <property type="project" value="InterPro"/>
</dbReference>
<dbReference type="HOGENOM" id="CLU_035222_0_0_6"/>
<evidence type="ECO:0000313" key="4">
    <source>
        <dbReference type="Proteomes" id="UP000008084"/>
    </source>
</evidence>
<dbReference type="PANTHER" id="PTHR30332:SF17">
    <property type="entry name" value="TYPE IV PILIATION SYSTEM PROTEIN DR_0774-RELATED"/>
    <property type="match status" value="1"/>
</dbReference>
<name>A0A0H3NQ39_YERE1</name>
<gene>
    <name evidence="3" type="ordered locus">Y11_09711</name>
</gene>
<comment type="similarity">
    <text evidence="1">Belongs to the bacterial secretin family.</text>
</comment>
<proteinExistence type="inferred from homology"/>
<sequence>MKLITGLLFLLVPGLVMAKGVSLELNAVPLPQALNMIYVQVFDKPFMLDPELAKSDKVVTFRITPDIDERAFIKRYLGNMNIAIYNRQGIDYVTPFTPKAYVPPQETFVYRPHFRSVAYLSDILAGQFTGQFNSQRNSLPSGQISPEVAVAGTASDFMNRTGDVLVYYGRKSEIKRLQTLLPLIDTASEEVIVAAYVFEVQTSERNGSGLALAAKLLSGKLNIQIGASGGFDNFIRVNTGSLDALYELFRTDSRFHVVSSPRLRVKDGASATFSVGNEVPVLGQVSYADNRPIQSIEYRSSGVILDVKPQIRTDNIDLVIKQQLSSFAKTDTGVNNSPTLIKREVNTEVSAADGDIILLGGLAESKVTNADTGFSFLPKGWLTSSSDEKNKTDILVVLQAKKVRRASAAHAPSSHEERAR</sequence>
<dbReference type="InterPro" id="IPR004846">
    <property type="entry name" value="T2SS/T3SS_dom"/>
</dbReference>
<organism evidence="3 4">
    <name type="scientific">Yersinia enterocolitica subsp. palearctica serotype O:3 (strain DSM 13030 / CIP 106945 / Y11)</name>
    <dbReference type="NCBI Taxonomy" id="930944"/>
    <lineage>
        <taxon>Bacteria</taxon>
        <taxon>Pseudomonadati</taxon>
        <taxon>Pseudomonadota</taxon>
        <taxon>Gammaproteobacteria</taxon>
        <taxon>Enterobacterales</taxon>
        <taxon>Yersiniaceae</taxon>
        <taxon>Yersinia</taxon>
    </lineage>
</organism>
<feature type="domain" description="Type II/III secretion system secretin-like" evidence="2">
    <location>
        <begin position="250"/>
        <end position="399"/>
    </location>
</feature>